<dbReference type="EMBL" id="JAPFFM010000013">
    <property type="protein sequence ID" value="KAJ6723075.1"/>
    <property type="molecule type" value="Genomic_DNA"/>
</dbReference>
<evidence type="ECO:0000259" key="2">
    <source>
        <dbReference type="Pfam" id="PF22600"/>
    </source>
</evidence>
<dbReference type="AlphaFoldDB" id="A0A9Q0Z6G2"/>
<feature type="compositionally biased region" description="Basic and acidic residues" evidence="1">
    <location>
        <begin position="733"/>
        <end position="745"/>
    </location>
</feature>
<dbReference type="SUPFAM" id="SSF81631">
    <property type="entry name" value="PAP/OAS1 substrate-binding domain"/>
    <property type="match status" value="1"/>
</dbReference>
<comment type="caution">
    <text evidence="4">The sequence shown here is derived from an EMBL/GenBank/DDBJ whole genome shotgun (WGS) entry which is preliminary data.</text>
</comment>
<feature type="compositionally biased region" description="Basic and acidic residues" evidence="1">
    <location>
        <begin position="794"/>
        <end position="803"/>
    </location>
</feature>
<evidence type="ECO:0000313" key="5">
    <source>
        <dbReference type="Proteomes" id="UP001151752"/>
    </source>
</evidence>
<keyword evidence="5" id="KW-1185">Reference proteome</keyword>
<organism evidence="4 5">
    <name type="scientific">Salix koriyanagi</name>
    <dbReference type="NCBI Taxonomy" id="2511006"/>
    <lineage>
        <taxon>Eukaryota</taxon>
        <taxon>Viridiplantae</taxon>
        <taxon>Streptophyta</taxon>
        <taxon>Embryophyta</taxon>
        <taxon>Tracheophyta</taxon>
        <taxon>Spermatophyta</taxon>
        <taxon>Magnoliopsida</taxon>
        <taxon>eudicotyledons</taxon>
        <taxon>Gunneridae</taxon>
        <taxon>Pentapetalae</taxon>
        <taxon>rosids</taxon>
        <taxon>fabids</taxon>
        <taxon>Malpighiales</taxon>
        <taxon>Salicaceae</taxon>
        <taxon>Saliceae</taxon>
        <taxon>Salix</taxon>
    </lineage>
</organism>
<protein>
    <submittedName>
        <fullName evidence="4">PAP/OAS1 SUBSTRATE-BINDING DOMAIN SUPERFAMILY</fullName>
    </submittedName>
</protein>
<dbReference type="FunFam" id="3.30.460.10:FF:000046">
    <property type="entry name" value="PAP/OAS1 substrate-binding domain superfamily"/>
    <property type="match status" value="1"/>
</dbReference>
<accession>A0A9Q0Z6G2</accession>
<feature type="compositionally biased region" description="Basic and acidic residues" evidence="1">
    <location>
        <begin position="455"/>
        <end position="464"/>
    </location>
</feature>
<feature type="compositionally biased region" description="Low complexity" evidence="1">
    <location>
        <begin position="430"/>
        <end position="443"/>
    </location>
</feature>
<reference evidence="4" key="2">
    <citation type="journal article" date="2023" name="Int. J. Mol. Sci.">
        <title>De Novo Assembly and Annotation of 11 Diverse Shrub Willow (Salix) Genomes Reveals Novel Gene Organization in Sex-Linked Regions.</title>
        <authorList>
            <person name="Hyden B."/>
            <person name="Feng K."/>
            <person name="Yates T.B."/>
            <person name="Jawdy S."/>
            <person name="Cereghino C."/>
            <person name="Smart L.B."/>
            <person name="Muchero W."/>
        </authorList>
    </citation>
    <scope>NUCLEOTIDE SEQUENCE</scope>
    <source>
        <tissue evidence="4">Shoot tip</tissue>
    </source>
</reference>
<feature type="region of interest" description="Disordered" evidence="1">
    <location>
        <begin position="691"/>
        <end position="863"/>
    </location>
</feature>
<dbReference type="InterPro" id="IPR058921">
    <property type="entry name" value="PAP/OAS1-rel"/>
</dbReference>
<dbReference type="InterPro" id="IPR054708">
    <property type="entry name" value="MTPAP-like_central"/>
</dbReference>
<feature type="compositionally biased region" description="Low complexity" evidence="1">
    <location>
        <begin position="10"/>
        <end position="21"/>
    </location>
</feature>
<dbReference type="Pfam" id="PF22600">
    <property type="entry name" value="MTPAP-like_central"/>
    <property type="match status" value="1"/>
</dbReference>
<dbReference type="FunFam" id="1.10.1410.10:FF:000013">
    <property type="entry name" value="PAP/OAS1 substrate-binding domain superfamily"/>
    <property type="match status" value="1"/>
</dbReference>
<sequence length="1130" mass="125630">MGEHEGWVQPPGGLIPNGLLPKEAASPNRPSEELRNAVADYVQRLILKCFPCQVFTYGSVPLKTYLPDGDIDLTAFIKNPNLKDTWAHQVRDMLENEERNENAEFRVKEVQYIQAEVKIIKCLVENIVVDISFNQLGGLCTLCFFEEVDNLINHNHLFKRSIILIKAWCYYESRILGAHHGLISTYALETLVLYIFHVFNNSFAGPLEVLYRFLEFFSKFDWNNFCVSLWGPVPISSLPDVTVEPPRKDGGELLLSKSFLEACSAVYDVFPAGQDNQGQPFLSKHFNVIDPLRINNNLGRSVSKGNFFRIRSAFAFGAKRLARLLDCPTEDLCFEVNQFFLNTWERHGSGHRPDAPRNCLSRLRLSNHHHLHKPENLGKNSSSKPSGHEAQVNVAQGVHSVPSQHDNYSLESTCKGSQVPAVSHTQSQKTSANTSSTRTTSDQSRGESTSNQNMHIDKSQKSAKPDNFITDFQGRYLFARTRSSPELAETYGEISSQGRDNKVQESGKGQASSARLDHSRHAVSCQSLDPSAASNRYCNDSGLGAMGEEFISVLGTPRLQQQEQDLVNVMASSTGQGLNGHVPMNMAPSHVSLSIPPSVLDSLGYGQRNMGGMLPTNIPFIETPWGSNMQFPQGLVSSPLTHYFPGIELTSNQEDSIEPGGEDFAPMEMNVRETDHDFWYKQERGSANGFDLDNGSFEMHKSDDLQPSSSSYNFVSSSRRGGSSNSLRVQQKFTRETRGSAREEPTDAFTYQENRGTGEYLDYRSASSRSFPTGRSKTSSENSWEGSSAKVSKPVKEMRDRKMASSALQSSVSGNSKSASEHSSTQTDDDSKEWNTLSTMGPEPERSVESQPEPAASLHISRQRSTNKSGAVSFYILSYRATSSICCNASTGFETSEGLDHSEVICTSISLRIAASVAPLEHKSDILDSDFTSHWQNLQLGRLCQNTLNPAPVVCPSPIMVPPVYLQHRFTWDGPGRPFSNNMNLLTQLMGYEPRSVPGAPLQSASNRPAGVYQHYVDEMPRYYGGTGTYLPNPKVSVRDRHTANMRKGNYNYNRNDQHGYMEGNWNNTSRARTVGESRAERTLSLHRRDTFPLCQSQNGPIHTNSAQNGSANVAYEHLEFGSHRAVGFV</sequence>
<feature type="compositionally biased region" description="Polar residues" evidence="1">
    <location>
        <begin position="806"/>
        <end position="826"/>
    </location>
</feature>
<dbReference type="Pfam" id="PF26180">
    <property type="entry name" value="PAP-OAS1"/>
    <property type="match status" value="1"/>
</dbReference>
<name>A0A9Q0Z6G2_9ROSI</name>
<feature type="compositionally biased region" description="Polar residues" evidence="1">
    <location>
        <begin position="765"/>
        <end position="790"/>
    </location>
</feature>
<evidence type="ECO:0000256" key="1">
    <source>
        <dbReference type="SAM" id="MobiDB-lite"/>
    </source>
</evidence>
<feature type="region of interest" description="Disordered" evidence="1">
    <location>
        <begin position="1"/>
        <end position="31"/>
    </location>
</feature>
<dbReference type="Gene3D" id="3.30.460.10">
    <property type="entry name" value="Beta Polymerase, domain 2"/>
    <property type="match status" value="1"/>
</dbReference>
<gene>
    <name evidence="4" type="ORF">OIU74_007628</name>
</gene>
<dbReference type="SUPFAM" id="SSF81301">
    <property type="entry name" value="Nucleotidyltransferase"/>
    <property type="match status" value="1"/>
</dbReference>
<feature type="region of interest" description="Disordered" evidence="1">
    <location>
        <begin position="488"/>
        <end position="527"/>
    </location>
</feature>
<dbReference type="PANTHER" id="PTHR45979">
    <property type="entry name" value="PAP/OAS1 SUBSTRATE-BINDING DOMAIN SUPERFAMILY"/>
    <property type="match status" value="1"/>
</dbReference>
<feature type="domain" description="PAP/OAS1 substrate-binding-related" evidence="3">
    <location>
        <begin position="152"/>
        <end position="344"/>
    </location>
</feature>
<feature type="region of interest" description="Disordered" evidence="1">
    <location>
        <begin position="370"/>
        <end position="467"/>
    </location>
</feature>
<dbReference type="Gene3D" id="1.10.1410.10">
    <property type="match status" value="1"/>
</dbReference>
<dbReference type="Proteomes" id="UP001151752">
    <property type="component" value="Chromosome 14"/>
</dbReference>
<feature type="domain" description="Poly(A) RNA polymerase mitochondrial-like central palm" evidence="2">
    <location>
        <begin position="25"/>
        <end position="139"/>
    </location>
</feature>
<feature type="compositionally biased region" description="Polar residues" evidence="1">
    <location>
        <begin position="401"/>
        <end position="416"/>
    </location>
</feature>
<dbReference type="CDD" id="cd05402">
    <property type="entry name" value="NT_PAP_TUTase"/>
    <property type="match status" value="1"/>
</dbReference>
<dbReference type="PANTHER" id="PTHR45979:SF30">
    <property type="entry name" value="NUCLEOTIDYLTRANSFERASE"/>
    <property type="match status" value="1"/>
</dbReference>
<evidence type="ECO:0000313" key="4">
    <source>
        <dbReference type="EMBL" id="KAJ6723075.1"/>
    </source>
</evidence>
<feature type="compositionally biased region" description="Low complexity" evidence="1">
    <location>
        <begin position="708"/>
        <end position="726"/>
    </location>
</feature>
<dbReference type="InterPro" id="IPR043519">
    <property type="entry name" value="NT_sf"/>
</dbReference>
<dbReference type="InterPro" id="IPR058920">
    <property type="entry name" value="PAP-OAS1-bd-rel"/>
</dbReference>
<proteinExistence type="predicted"/>
<evidence type="ECO:0000259" key="3">
    <source>
        <dbReference type="Pfam" id="PF26180"/>
    </source>
</evidence>
<reference evidence="4" key="1">
    <citation type="submission" date="2022-11" db="EMBL/GenBank/DDBJ databases">
        <authorList>
            <person name="Hyden B.L."/>
            <person name="Feng K."/>
            <person name="Yates T."/>
            <person name="Jawdy S."/>
            <person name="Smart L.B."/>
            <person name="Muchero W."/>
        </authorList>
    </citation>
    <scope>NUCLEOTIDE SEQUENCE</scope>
    <source>
        <tissue evidence="4">Shoot tip</tissue>
    </source>
</reference>